<evidence type="ECO:0000313" key="4">
    <source>
        <dbReference type="EMBL" id="GAH17776.1"/>
    </source>
</evidence>
<keyword evidence="1" id="KW-0547">Nucleotide-binding</keyword>
<feature type="domain" description="ATP-cone" evidence="3">
    <location>
        <begin position="22"/>
        <end position="117"/>
    </location>
</feature>
<proteinExistence type="predicted"/>
<dbReference type="InterPro" id="IPR005144">
    <property type="entry name" value="ATP-cone_dom"/>
</dbReference>
<organism evidence="4">
    <name type="scientific">marine sediment metagenome</name>
    <dbReference type="NCBI Taxonomy" id="412755"/>
    <lineage>
        <taxon>unclassified sequences</taxon>
        <taxon>metagenomes</taxon>
        <taxon>ecological metagenomes</taxon>
    </lineage>
</organism>
<name>X1DAH4_9ZZZZ</name>
<protein>
    <recommendedName>
        <fullName evidence="3">ATP-cone domain-containing protein</fullName>
    </recommendedName>
</protein>
<dbReference type="EMBL" id="BART01033188">
    <property type="protein sequence ID" value="GAH17776.1"/>
    <property type="molecule type" value="Genomic_DNA"/>
</dbReference>
<dbReference type="AlphaFoldDB" id="X1DAH4"/>
<keyword evidence="2" id="KW-0067">ATP-binding</keyword>
<evidence type="ECO:0000256" key="1">
    <source>
        <dbReference type="ARBA" id="ARBA00022741"/>
    </source>
</evidence>
<comment type="caution">
    <text evidence="4">The sequence shown here is derived from an EMBL/GenBank/DDBJ whole genome shotgun (WGS) entry which is preliminary data.</text>
</comment>
<dbReference type="PROSITE" id="PS51161">
    <property type="entry name" value="ATP_CONE"/>
    <property type="match status" value="1"/>
</dbReference>
<reference evidence="4" key="1">
    <citation type="journal article" date="2014" name="Front. Microbiol.">
        <title>High frequency of phylogenetically diverse reductive dehalogenase-homologous genes in deep subseafloor sedimentary metagenomes.</title>
        <authorList>
            <person name="Kawai M."/>
            <person name="Futagami T."/>
            <person name="Toyoda A."/>
            <person name="Takaki Y."/>
            <person name="Nishi S."/>
            <person name="Hori S."/>
            <person name="Arai W."/>
            <person name="Tsubouchi T."/>
            <person name="Morono Y."/>
            <person name="Uchiyama I."/>
            <person name="Ito T."/>
            <person name="Fujiyama A."/>
            <person name="Inagaki F."/>
            <person name="Takami H."/>
        </authorList>
    </citation>
    <scope>NUCLEOTIDE SEQUENCE</scope>
    <source>
        <strain evidence="4">Expedition CK06-06</strain>
    </source>
</reference>
<accession>X1DAH4</accession>
<evidence type="ECO:0000259" key="3">
    <source>
        <dbReference type="PROSITE" id="PS51161"/>
    </source>
</evidence>
<sequence>MKKLEDFNENDEDFSLIDLYPKYVINSKGILKDFDITYIARSINRETGLEFEICEKITQEVLRKIIGQGLKRVSSTYIREIVCLELTARGLEKFRNIYARYINISMTKFSLDEDFIEKFKKIH</sequence>
<feature type="non-terminal residue" evidence="4">
    <location>
        <position position="123"/>
    </location>
</feature>
<dbReference type="GO" id="GO:0005524">
    <property type="term" value="F:ATP binding"/>
    <property type="evidence" value="ECO:0007669"/>
    <property type="project" value="UniProtKB-KW"/>
</dbReference>
<evidence type="ECO:0000256" key="2">
    <source>
        <dbReference type="ARBA" id="ARBA00022840"/>
    </source>
</evidence>
<gene>
    <name evidence="4" type="ORF">S01H4_57120</name>
</gene>